<proteinExistence type="predicted"/>
<dbReference type="InterPro" id="IPR001509">
    <property type="entry name" value="Epimerase_deHydtase"/>
</dbReference>
<dbReference type="SUPFAM" id="SSF51735">
    <property type="entry name" value="NAD(P)-binding Rossmann-fold domains"/>
    <property type="match status" value="1"/>
</dbReference>
<dbReference type="Proteomes" id="UP001595843">
    <property type="component" value="Unassembled WGS sequence"/>
</dbReference>
<dbReference type="EMBL" id="JBHSAP010000018">
    <property type="protein sequence ID" value="MFC4078261.1"/>
    <property type="molecule type" value="Genomic_DNA"/>
</dbReference>
<dbReference type="Pfam" id="PF01370">
    <property type="entry name" value="Epimerase"/>
    <property type="match status" value="1"/>
</dbReference>
<feature type="domain" description="NAD-dependent epimerase/dehydratase" evidence="1">
    <location>
        <begin position="4"/>
        <end position="222"/>
    </location>
</feature>
<dbReference type="PANTHER" id="PTHR48079">
    <property type="entry name" value="PROTEIN YEEZ"/>
    <property type="match status" value="1"/>
</dbReference>
<dbReference type="PANTHER" id="PTHR48079:SF6">
    <property type="entry name" value="NAD(P)-BINDING DOMAIN-CONTAINING PROTEIN-RELATED"/>
    <property type="match status" value="1"/>
</dbReference>
<gene>
    <name evidence="2" type="ORF">ACFOUO_15790</name>
</gene>
<evidence type="ECO:0000313" key="2">
    <source>
        <dbReference type="EMBL" id="MFC4078261.1"/>
    </source>
</evidence>
<dbReference type="InterPro" id="IPR036291">
    <property type="entry name" value="NAD(P)-bd_dom_sf"/>
</dbReference>
<evidence type="ECO:0000259" key="1">
    <source>
        <dbReference type="Pfam" id="PF01370"/>
    </source>
</evidence>
<evidence type="ECO:0000313" key="3">
    <source>
        <dbReference type="Proteomes" id="UP001595843"/>
    </source>
</evidence>
<name>A0ABV8JGX3_9BACL</name>
<keyword evidence="3" id="KW-1185">Reference proteome</keyword>
<dbReference type="Gene3D" id="3.40.50.720">
    <property type="entry name" value="NAD(P)-binding Rossmann-like Domain"/>
    <property type="match status" value="1"/>
</dbReference>
<dbReference type="InterPro" id="IPR051783">
    <property type="entry name" value="NAD(P)-dependent_oxidoreduct"/>
</dbReference>
<accession>A0ABV8JGX3</accession>
<protein>
    <submittedName>
        <fullName evidence="2">NAD-dependent epimerase/dehydratase family protein</fullName>
    </submittedName>
</protein>
<organism evidence="2 3">
    <name type="scientific">Salinithrix halophila</name>
    <dbReference type="NCBI Taxonomy" id="1485204"/>
    <lineage>
        <taxon>Bacteria</taxon>
        <taxon>Bacillati</taxon>
        <taxon>Bacillota</taxon>
        <taxon>Bacilli</taxon>
        <taxon>Bacillales</taxon>
        <taxon>Thermoactinomycetaceae</taxon>
        <taxon>Salinithrix</taxon>
    </lineage>
</organism>
<dbReference type="RefSeq" id="WP_380706080.1">
    <property type="nucleotide sequence ID" value="NZ_JBHSAP010000018.1"/>
</dbReference>
<reference evidence="3" key="1">
    <citation type="journal article" date="2019" name="Int. J. Syst. Evol. Microbiol.">
        <title>The Global Catalogue of Microorganisms (GCM) 10K type strain sequencing project: providing services to taxonomists for standard genome sequencing and annotation.</title>
        <authorList>
            <consortium name="The Broad Institute Genomics Platform"/>
            <consortium name="The Broad Institute Genome Sequencing Center for Infectious Disease"/>
            <person name="Wu L."/>
            <person name="Ma J."/>
        </authorList>
    </citation>
    <scope>NUCLEOTIDE SEQUENCE [LARGE SCALE GENOMIC DNA]</scope>
    <source>
        <strain evidence="3">IBRC-M 10813</strain>
    </source>
</reference>
<sequence>MRTLVTGGTGFLGCRLVGKLLEKGHDVSVLYRSEEKRARLPEGVKGVRGDVLEPDSLAGCCEGMDTVFHVAGEVAWGRRLRSRMMEVNVHGTKHIVAEALRAGVKRFVHTSSAAAVGFSPDAVTVDETFPFNGDALNNGYAIAKRRGEEEALRAVEKGLSVVVVNPAVILGPGSPSFVRMVAEGKLSVAPAGGISLCGVEDVVRGHILAAEKGRSGERYILGGTNWEMREAFQQIAEVAGTPRSIHRMGRMLALGAAALAEIQGWVAGRDAAFAWDLGRLTGWYAWYSSEKAERELGYRCTPLETILHPLVGPENIIRSSG</sequence>
<comment type="caution">
    <text evidence="2">The sequence shown here is derived from an EMBL/GenBank/DDBJ whole genome shotgun (WGS) entry which is preliminary data.</text>
</comment>